<dbReference type="CDD" id="cd17643">
    <property type="entry name" value="A_NRPS_Cytc1-like"/>
    <property type="match status" value="1"/>
</dbReference>
<dbReference type="Pfam" id="PF00668">
    <property type="entry name" value="Condensation"/>
    <property type="match status" value="4"/>
</dbReference>
<reference evidence="8 9" key="1">
    <citation type="submission" date="2017-07" db="EMBL/GenBank/DDBJ databases">
        <title>Amycolatopsis antarcticus sp. nov., isolated from the surface of an Antarcticus brown macroalga.</title>
        <authorList>
            <person name="Wang J."/>
            <person name="Leiva S."/>
            <person name="Huang J."/>
            <person name="Huang Y."/>
        </authorList>
    </citation>
    <scope>NUCLEOTIDE SEQUENCE [LARGE SCALE GENOMIC DNA]</scope>
    <source>
        <strain evidence="8 9">AU-G6</strain>
    </source>
</reference>
<organism evidence="8 9">
    <name type="scientific">Amycolatopsis antarctica</name>
    <dbReference type="NCBI Taxonomy" id="1854586"/>
    <lineage>
        <taxon>Bacteria</taxon>
        <taxon>Bacillati</taxon>
        <taxon>Actinomycetota</taxon>
        <taxon>Actinomycetes</taxon>
        <taxon>Pseudonocardiales</taxon>
        <taxon>Pseudonocardiaceae</taxon>
        <taxon>Amycolatopsis</taxon>
    </lineage>
</organism>
<dbReference type="InterPro" id="IPR045851">
    <property type="entry name" value="AMP-bd_C_sf"/>
</dbReference>
<dbReference type="GO" id="GO:0005737">
    <property type="term" value="C:cytoplasm"/>
    <property type="evidence" value="ECO:0007669"/>
    <property type="project" value="TreeGrafter"/>
</dbReference>
<dbReference type="SUPFAM" id="SSF56801">
    <property type="entry name" value="Acetyl-CoA synthetase-like"/>
    <property type="match status" value="3"/>
</dbReference>
<dbReference type="OrthoDB" id="2378856at2"/>
<feature type="domain" description="Carrier" evidence="7">
    <location>
        <begin position="2435"/>
        <end position="2510"/>
    </location>
</feature>
<dbReference type="PROSITE" id="PS50075">
    <property type="entry name" value="CARRIER"/>
    <property type="match status" value="3"/>
</dbReference>
<dbReference type="CDD" id="cd05930">
    <property type="entry name" value="A_NRPS"/>
    <property type="match status" value="1"/>
</dbReference>
<evidence type="ECO:0000256" key="6">
    <source>
        <dbReference type="SAM" id="MobiDB-lite"/>
    </source>
</evidence>
<dbReference type="Gene3D" id="3.40.50.12780">
    <property type="entry name" value="N-terminal domain of ligase-like"/>
    <property type="match status" value="2"/>
</dbReference>
<feature type="region of interest" description="Disordered" evidence="6">
    <location>
        <begin position="2418"/>
        <end position="2437"/>
    </location>
</feature>
<dbReference type="InterPro" id="IPR000873">
    <property type="entry name" value="AMP-dep_synth/lig_dom"/>
</dbReference>
<dbReference type="Gene3D" id="2.30.38.10">
    <property type="entry name" value="Luciferase, Domain 3"/>
    <property type="match status" value="1"/>
</dbReference>
<evidence type="ECO:0000259" key="7">
    <source>
        <dbReference type="PROSITE" id="PS50075"/>
    </source>
</evidence>
<dbReference type="InParanoid" id="A0A263CYM1"/>
<dbReference type="Pfam" id="PF00975">
    <property type="entry name" value="Thioesterase"/>
    <property type="match status" value="1"/>
</dbReference>
<dbReference type="Gene3D" id="3.30.300.30">
    <property type="match status" value="3"/>
</dbReference>
<feature type="domain" description="Carrier" evidence="7">
    <location>
        <begin position="3465"/>
        <end position="3540"/>
    </location>
</feature>
<dbReference type="Gene3D" id="1.10.1200.10">
    <property type="entry name" value="ACP-like"/>
    <property type="match status" value="2"/>
</dbReference>
<dbReference type="InterPro" id="IPR010071">
    <property type="entry name" value="AA_adenyl_dom"/>
</dbReference>
<dbReference type="CDD" id="cd19540">
    <property type="entry name" value="LCL_NRPS-like"/>
    <property type="match status" value="1"/>
</dbReference>
<dbReference type="Gene3D" id="3.40.50.1820">
    <property type="entry name" value="alpha/beta hydrolase"/>
    <property type="match status" value="1"/>
</dbReference>
<dbReference type="InterPro" id="IPR036736">
    <property type="entry name" value="ACP-like_sf"/>
</dbReference>
<dbReference type="Gene3D" id="3.40.50.980">
    <property type="match status" value="2"/>
</dbReference>
<feature type="domain" description="Carrier" evidence="7">
    <location>
        <begin position="958"/>
        <end position="1032"/>
    </location>
</feature>
<name>A0A263CYM1_9PSEU</name>
<evidence type="ECO:0000256" key="1">
    <source>
        <dbReference type="ARBA" id="ARBA00001957"/>
    </source>
</evidence>
<dbReference type="InterPro" id="IPR025110">
    <property type="entry name" value="AMP-bd_C"/>
</dbReference>
<keyword evidence="4" id="KW-0677">Repeat</keyword>
<dbReference type="InterPro" id="IPR009081">
    <property type="entry name" value="PP-bd_ACP"/>
</dbReference>
<dbReference type="FunFam" id="1.10.1200.10:FF:000016">
    <property type="entry name" value="Non-ribosomal peptide synthase"/>
    <property type="match status" value="1"/>
</dbReference>
<dbReference type="NCBIfam" id="TIGR01733">
    <property type="entry name" value="AA-adenyl-dom"/>
    <property type="match status" value="3"/>
</dbReference>
<dbReference type="PROSITE" id="PS00012">
    <property type="entry name" value="PHOSPHOPANTETHEINE"/>
    <property type="match status" value="3"/>
</dbReference>
<dbReference type="GO" id="GO:0017000">
    <property type="term" value="P:antibiotic biosynthetic process"/>
    <property type="evidence" value="ECO:0007669"/>
    <property type="project" value="UniProtKB-KW"/>
</dbReference>
<dbReference type="InterPro" id="IPR010060">
    <property type="entry name" value="NRPS_synth"/>
</dbReference>
<dbReference type="GO" id="GO:0072330">
    <property type="term" value="P:monocarboxylic acid biosynthetic process"/>
    <property type="evidence" value="ECO:0007669"/>
    <property type="project" value="UniProtKB-ARBA"/>
</dbReference>
<dbReference type="NCBIfam" id="TIGR01720">
    <property type="entry name" value="NRPS-para261"/>
    <property type="match status" value="1"/>
</dbReference>
<protein>
    <submittedName>
        <fullName evidence="8">Non-ribosomal peptide synthetase</fullName>
    </submittedName>
</protein>
<evidence type="ECO:0000313" key="8">
    <source>
        <dbReference type="EMBL" id="OZM71252.1"/>
    </source>
</evidence>
<dbReference type="SMART" id="SM00824">
    <property type="entry name" value="PKS_TE"/>
    <property type="match status" value="1"/>
</dbReference>
<dbReference type="InterPro" id="IPR020802">
    <property type="entry name" value="TesA-like"/>
</dbReference>
<dbReference type="GO" id="GO:0043041">
    <property type="term" value="P:amino acid activation for nonribosomal peptide biosynthetic process"/>
    <property type="evidence" value="ECO:0007669"/>
    <property type="project" value="TreeGrafter"/>
</dbReference>
<comment type="caution">
    <text evidence="8">The sequence shown here is derived from an EMBL/GenBank/DDBJ whole genome shotgun (WGS) entry which is preliminary data.</text>
</comment>
<dbReference type="Gene3D" id="3.30.559.30">
    <property type="entry name" value="Nonribosomal peptide synthetase, condensation domain"/>
    <property type="match status" value="4"/>
</dbReference>
<dbReference type="InterPro" id="IPR020806">
    <property type="entry name" value="PKS_PP-bd"/>
</dbReference>
<dbReference type="SMART" id="SM00823">
    <property type="entry name" value="PKS_PP"/>
    <property type="match status" value="3"/>
</dbReference>
<comment type="cofactor">
    <cofactor evidence="1">
        <name>pantetheine 4'-phosphate</name>
        <dbReference type="ChEBI" id="CHEBI:47942"/>
    </cofactor>
</comment>
<gene>
    <name evidence="8" type="ORF">CFN78_20860</name>
</gene>
<dbReference type="EMBL" id="NKYE01000014">
    <property type="protein sequence ID" value="OZM71252.1"/>
    <property type="molecule type" value="Genomic_DNA"/>
</dbReference>
<keyword evidence="9" id="KW-1185">Reference proteome</keyword>
<dbReference type="FunCoup" id="A0A263CYM1">
    <property type="interactions" value="3"/>
</dbReference>
<dbReference type="InterPro" id="IPR023213">
    <property type="entry name" value="CAT-like_dom_sf"/>
</dbReference>
<dbReference type="GO" id="GO:0008610">
    <property type="term" value="P:lipid biosynthetic process"/>
    <property type="evidence" value="ECO:0007669"/>
    <property type="project" value="UniProtKB-ARBA"/>
</dbReference>
<dbReference type="NCBIfam" id="NF003417">
    <property type="entry name" value="PRK04813.1"/>
    <property type="match status" value="3"/>
</dbReference>
<dbReference type="SUPFAM" id="SSF47336">
    <property type="entry name" value="ACP-like"/>
    <property type="match status" value="3"/>
</dbReference>
<dbReference type="InterPro" id="IPR029058">
    <property type="entry name" value="AB_hydrolase_fold"/>
</dbReference>
<keyword evidence="5" id="KW-0045">Antibiotic biosynthesis</keyword>
<dbReference type="PANTHER" id="PTHR45527">
    <property type="entry name" value="NONRIBOSOMAL PEPTIDE SYNTHETASE"/>
    <property type="match status" value="1"/>
</dbReference>
<dbReference type="FunFam" id="3.40.50.980:FF:000001">
    <property type="entry name" value="Non-ribosomal peptide synthetase"/>
    <property type="match status" value="1"/>
</dbReference>
<dbReference type="FunFam" id="3.40.50.980:FF:000002">
    <property type="entry name" value="Enterobactin synthetase component F"/>
    <property type="match status" value="1"/>
</dbReference>
<dbReference type="Pfam" id="PF13193">
    <property type="entry name" value="AMP-binding_C"/>
    <property type="match status" value="3"/>
</dbReference>
<dbReference type="SUPFAM" id="SSF53474">
    <property type="entry name" value="alpha/beta-Hydrolases"/>
    <property type="match status" value="1"/>
</dbReference>
<dbReference type="GO" id="GO:0044550">
    <property type="term" value="P:secondary metabolite biosynthetic process"/>
    <property type="evidence" value="ECO:0007669"/>
    <property type="project" value="UniProtKB-ARBA"/>
</dbReference>
<dbReference type="Gene3D" id="3.30.559.10">
    <property type="entry name" value="Chloramphenicol acetyltransferase-like domain"/>
    <property type="match status" value="4"/>
</dbReference>
<dbReference type="PROSITE" id="PS00455">
    <property type="entry name" value="AMP_BINDING"/>
    <property type="match status" value="2"/>
</dbReference>
<keyword evidence="2" id="KW-0596">Phosphopantetheine</keyword>
<evidence type="ECO:0000256" key="4">
    <source>
        <dbReference type="ARBA" id="ARBA00022737"/>
    </source>
</evidence>
<evidence type="ECO:0000256" key="5">
    <source>
        <dbReference type="ARBA" id="ARBA00023194"/>
    </source>
</evidence>
<evidence type="ECO:0000256" key="2">
    <source>
        <dbReference type="ARBA" id="ARBA00022450"/>
    </source>
</evidence>
<dbReference type="GO" id="GO:0031177">
    <property type="term" value="F:phosphopantetheine binding"/>
    <property type="evidence" value="ECO:0007669"/>
    <property type="project" value="InterPro"/>
</dbReference>
<dbReference type="FunFam" id="3.30.300.30:FF:000010">
    <property type="entry name" value="Enterobactin synthetase component F"/>
    <property type="match status" value="2"/>
</dbReference>
<dbReference type="CDD" id="cd12117">
    <property type="entry name" value="A_NRPS_Srf_like"/>
    <property type="match status" value="1"/>
</dbReference>
<dbReference type="InterPro" id="IPR042099">
    <property type="entry name" value="ANL_N_sf"/>
</dbReference>
<feature type="region of interest" description="Disordered" evidence="6">
    <location>
        <begin position="2503"/>
        <end position="2522"/>
    </location>
</feature>
<keyword evidence="3" id="KW-0597">Phosphoprotein</keyword>
<evidence type="ECO:0000313" key="9">
    <source>
        <dbReference type="Proteomes" id="UP000242444"/>
    </source>
</evidence>
<dbReference type="SUPFAM" id="SSF52777">
    <property type="entry name" value="CoA-dependent acyltransferases"/>
    <property type="match status" value="8"/>
</dbReference>
<dbReference type="InterPro" id="IPR020845">
    <property type="entry name" value="AMP-binding_CS"/>
</dbReference>
<dbReference type="Pfam" id="PF00501">
    <property type="entry name" value="AMP-binding"/>
    <property type="match status" value="3"/>
</dbReference>
<dbReference type="InterPro" id="IPR001031">
    <property type="entry name" value="Thioesterase"/>
</dbReference>
<dbReference type="InterPro" id="IPR001242">
    <property type="entry name" value="Condensation_dom"/>
</dbReference>
<proteinExistence type="predicted"/>
<sequence>MSDTGQDLPITEAQRSIWLAENAGFTTRSTYLWGEYTDISGALDVERLLTALRQACRECEAINVIFTAEDGPRQRVSPRADWSFPVRDLGEEADPERTALHSMREALDRPLDLSTGPLLGGTIFRLGADRHLLFLWAHHIALDGAGMTLLSQRVAGIYTAVEAGEPVPAHGWGSLRLLAEEENAYQDSGEFAADAADWQAMMADRPDFLSLGSHPAAVSSSSLRLTSTLDSAAFARLRTAADEAGQRWTRLVVAAAAMFLHTMTGSRDIVLSLPVTGRRSELSRTVPSMSANVVPLRIRIPSSATVAELVGRVDAEIRKVQRLQRYRGERLRRDLGYPEDGRKFFGPVVNVQRFAYGLSLGSCTATVHNVAAPPSEDLSIVAYDRGDGELRFDFDANPAGHDEDLLAVVRDRFLHTVRLLADSPPGTELSRLDPATAEERARVLAAGTGTADTRPPGTAPALFAERVRESPEAFAVRSAATGERLTYRELDRRADAMAGRLACMGAGPGTTVGLLLERSVDLVVAVLATARSGAAYVPLHRDDATGRLAGALADAEVGLLVTDAVTDADELPGRFREDGGPVLCLDRPGTTVRMRPVAVFPEQPACVMFTSGSTGRPKGTVITHANLASLAGERWWAEGGAERVLLHSPHAFDVLALELWMPLLTGGEIVVAAPGRLEPAVLEKAIADCGVTGLWLTAGLFTALVEEDPGCLTGLVQVWTGGDVVPPAAVRRLAAVPGAPTVINGYGPTETTVFATRHPVTGLAPDAAVVPIGVPLDDRRILLLDELLRPVPPGVAGEVYVAGGGVANGYAGRPGLTAQRFLADPFGGPGSRMYRTGDRAHWNPEGTLSFAGRADSQVKLRGFRVEPGEIDAVLTGQPGVRQAVTVLREDRPGLRRLVAYAVTDQDPEALRHRLAEHLPPFMVPAVVVRLDAFPLTRNGKLDRAALPAPDGEHRAPAAPGTAAEEQVAALFREVLGLDEVPFDRSFFQLGGDSIKAIQLAGRARRAGLGLSTPHVFRYPTVTELAGTLAAIAEAPAAPAAPETRPDDPAVGLTPVMHWLRELGGELAGFSQSVRVRTPAGLTERQLRDVLTAVLNHHAMLRLSVSTENGLWSAEVRPDAALELTRIEGARPSEREIEDHGERARAGLDPSAGRVVHAVWFDGGGALPGVLLLAVHHLVVDGVSWRILLDDLRDAGRAVLGDRPIELQPVGTSFTRWSRRLTEHAQHRTVTAEYPHWAGTGAAVRHDPPSPGIDTESTRRGTVLTLPAERTARLVEEATAAFDCSVNDLLLTAFTLAIAAPDDTAVLLDLEGHGREEFAGDLDLTRTVGWFTTLYPARLDSGVSWEQARADRTRLDEAVRRVRAGLDALPGDGLGYGLLRYLNPQTGAALAAGERPRVAFNYLGRFDVGAAEDWAPEPGGSVLGSSMPGGLSLAHSLELNTVLADRPEGPELIANWSWAERLLDAEYVERLGRRWFEVLGALVDRARELGVPGGQVLPLPPLAQGLLFHSLYDHDGSDPYLVQFVFTLDGEVDAPALREAVHALLRRHPQLSAGIEHSASGRPVQVVPAEFGVPWAEQHAGTDQDLRRFLDADRRERFDLGAPPLLRAALLRRGGERQVLVLTTHHLLLDGWSMPILVRELFALYAGEQLPPATPYRDFLDWLSTRDTEADLLAWRSLLSDVDEPTLVAGRGGPGSGAVRGRAFLDLDEAVTARVQRTASEHGLTVNLLVQLAWANVLGALTGREDVVFGATVSGRPAELPGAERIVGLLINTIPVRVRLDPRRTISQTLRALREQQLSMLEHQHADLTRLQGIAGHGELFDTIVVFENYPLDPGALSSGVPGLRITGVDGLDGSHYPLALVVLPGARMRFRLDHDEDLVDEDAARRLLRRLAAVLDRIASAPETGLGGLDLLLDGERQDENDGPGHGAADGTADASATLPGLFAAQVRARPEAIALCEGELRLTYRELDEHAERLAALLRSGGAGPERLVALALPRSADQVIAMLAVLKSGAGYVPLDPAYPTGRLRQVIEDARPSLLVTTRSVSAELPAGPEQVLLDDPLVRAHRPDSAPGPEPHPDSTAYVIHTSGSTGIPKGVVVSHRNVVRLLSATDELIAAGPGDVHTLFHSMSFDFSVWEIWAALGRGGRLVVVEHAVSRSPRGLLDLLAREQVTMLSQTPSAFYQLLAAETEHPVPLSLRMVVFGGEALDPARLRAWHGEGRPRLVNMYGITETTVHSTFQEIDDPEETRSVVGHPLPDLRVHLLDHALRPVPPGSPGELYVAGPGVTLGYHGSPGLTASRFVADPFGGPGTRLYRSGDLGRRLPDGTIEYLGRTDQQVKIRGFRIEPGEVEHALEIHPAVGRAVVLAQPGAHRLVAYVVTTGPVDPQALREHVASLMPEHMVPAFVVAIPEIPLTPNGKLDRRALPAPEATAPSGRPPSTEAERLLCRLFAETLGVAEVGADAGFFDLGGHSLLATRLINRIRATTGAELDIRSLFDAPTPAGLAHRIGTPDTPARPPLRAGDRPRRVPLSAAQRRLWFFTQFTGPNPIYNMPFTVRLTGPLSVPALRESVRDVLDRHESLRTRVAEVDGEPFQEVAPAVDVSFEVVPATEATLPELLAEAGGHHFDLGDELPVRVRLFALGTGTHVLQLLVHHIAADGWSFAPLARDLSTAYRARVDGDTPQWTHSPVQYPDFTLWQNELDLDGEAAHWLETLRGLPDSLSLPTDRPRPGTIGNRGETIEVDLPADLHAELVALARAHDVSLFMLLHAALATLLFRLGGGEDIPIGTPVAGRHDDALHDAIGCFVNTVVLRTRPHGSATFTGFLRAVRDTDLAAFAHQDLPFDRLVELVRPARSLAHHPLFQVMLVFQDTPAIRLDLPGVGTEHVPVHGRSSRMDLLWSLWQRDAPQGVHAGITGVLEYDSDLFGPASARLLISRFERLLRSITATPESPLAELDVLLDGERKRLLTTWNDTAAELPDTTVGALIAEQAARTPDATALLSGEVVLSYRELLARADTLATRLRAEGVAPGTLVALRLRRGPDLLLAMLAVFSLGAAYLPCEPDLPDRRFAAILDGARPVLLLRHDDSGALTVSRPEAPPAVLPTGTAYTIYTSGSTGVPKGVMVPHRALVNLLLALRDRLRVDERDRVLAAAPAGFDMSVPEFYLPLITGAAVVLLEPEEQRDPGLLLDRVRRHGVTVLQATPSQWQVLAERGPERLRGTRAMIGGELVPGPLAAKVRALGCSLLACYGPTETTVWSAAHEVSGTGTEAAVPLGRPLPNTRCYVLDDRLHPVPPGVTGHLYLAGAGVATGYLRQPATTAQRFTADPFGPPGTRMYHTGDLASWTAHGILRFHGRTDEQVKLRGHRIELGEVEAALTGHPLVGAAAVAVREHTAGDRRLVGYVTGGVSVEITDADLDGIREYAAGTLPAYMVPARVQTVDVLPLSRNGKLLRDRLPEPNWETDSGGAAPLTGREQVLCTLFAEVLGIPRVGGTDNFFELGGHSLLAARLADRIGAVLGVEPAIREVFAAGTPSGLDRLLGGHGPAPAEHLLPFRATGEAEPVFCVHPLSGISWLYAGLLGHIDRAHPVYGIEPLGPGGVDELPRSLDEMVERYVAQMRAAAPEGPYHLLGWSFGGIVAHEIAARLHEQGATTGLVLLIDPQLGPDPDAVPVVDDDRIHRVLLTAVGRDDDELTAEELGFPAVSASLRQEGSVFARYSEADIRELATVARNNAGLLRGYRPAHSPGDAVFIGTPGEVPAWQPWRGHIGGELTTYELDLVHHRLLQPHNIGLVGEILGRHLRSAGRKGRNP</sequence>
<dbReference type="Proteomes" id="UP000242444">
    <property type="component" value="Unassembled WGS sequence"/>
</dbReference>
<dbReference type="GO" id="GO:0003824">
    <property type="term" value="F:catalytic activity"/>
    <property type="evidence" value="ECO:0007669"/>
    <property type="project" value="InterPro"/>
</dbReference>
<dbReference type="RefSeq" id="WP_094864555.1">
    <property type="nucleotide sequence ID" value="NZ_NKYE01000014.1"/>
</dbReference>
<dbReference type="PANTHER" id="PTHR45527:SF1">
    <property type="entry name" value="FATTY ACID SYNTHASE"/>
    <property type="match status" value="1"/>
</dbReference>
<dbReference type="Pfam" id="PF00550">
    <property type="entry name" value="PP-binding"/>
    <property type="match status" value="3"/>
</dbReference>
<dbReference type="InterPro" id="IPR006162">
    <property type="entry name" value="Ppantetheine_attach_site"/>
</dbReference>
<dbReference type="FunFam" id="3.40.50.12780:FF:000012">
    <property type="entry name" value="Non-ribosomal peptide synthetase"/>
    <property type="match status" value="1"/>
</dbReference>
<evidence type="ECO:0000256" key="3">
    <source>
        <dbReference type="ARBA" id="ARBA00022553"/>
    </source>
</evidence>
<accession>A0A263CYM1</accession>